<evidence type="ECO:0000256" key="1">
    <source>
        <dbReference type="SAM" id="MobiDB-lite"/>
    </source>
</evidence>
<reference evidence="2 3" key="1">
    <citation type="submission" date="2024-09" db="EMBL/GenBank/DDBJ databases">
        <authorList>
            <person name="Sun Q."/>
            <person name="Mori K."/>
        </authorList>
    </citation>
    <scope>NUCLEOTIDE SEQUENCE [LARGE SCALE GENOMIC DNA]</scope>
    <source>
        <strain evidence="2 3">JCM 13503</strain>
    </source>
</reference>
<dbReference type="RefSeq" id="WP_380016592.1">
    <property type="nucleotide sequence ID" value="NZ_JBHLYR010000079.1"/>
</dbReference>
<proteinExistence type="predicted"/>
<gene>
    <name evidence="2" type="ORF">ACFFLM_24135</name>
</gene>
<feature type="region of interest" description="Disordered" evidence="1">
    <location>
        <begin position="1"/>
        <end position="90"/>
    </location>
</feature>
<organism evidence="2 3">
    <name type="scientific">Deinococcus oregonensis</name>
    <dbReference type="NCBI Taxonomy" id="1805970"/>
    <lineage>
        <taxon>Bacteria</taxon>
        <taxon>Thermotogati</taxon>
        <taxon>Deinococcota</taxon>
        <taxon>Deinococci</taxon>
        <taxon>Deinococcales</taxon>
        <taxon>Deinococcaceae</taxon>
        <taxon>Deinococcus</taxon>
    </lineage>
</organism>
<keyword evidence="3" id="KW-1185">Reference proteome</keyword>
<evidence type="ECO:0000313" key="2">
    <source>
        <dbReference type="EMBL" id="MFB9995043.1"/>
    </source>
</evidence>
<dbReference type="EMBL" id="JBHLYR010000079">
    <property type="protein sequence ID" value="MFB9995043.1"/>
    <property type="molecule type" value="Genomic_DNA"/>
</dbReference>
<feature type="compositionally biased region" description="Low complexity" evidence="1">
    <location>
        <begin position="26"/>
        <end position="40"/>
    </location>
</feature>
<comment type="caution">
    <text evidence="2">The sequence shown here is derived from an EMBL/GenBank/DDBJ whole genome shotgun (WGS) entry which is preliminary data.</text>
</comment>
<dbReference type="Proteomes" id="UP001589733">
    <property type="component" value="Unassembled WGS sequence"/>
</dbReference>
<evidence type="ECO:0000313" key="3">
    <source>
        <dbReference type="Proteomes" id="UP001589733"/>
    </source>
</evidence>
<protein>
    <submittedName>
        <fullName evidence="2">Uncharacterized protein</fullName>
    </submittedName>
</protein>
<accession>A0ABV6B5K1</accession>
<name>A0ABV6B5K1_9DEIO</name>
<sequence>MSEPSDAPDLARAHWGMTRNDDRDALPVNPVLSVNPVSSVRGPEGATTDHTPAEQGDAPADFAHRPIPPMPTPSTEGLSAGEGSTMLGDASMSEANDALGTAEGLETITES</sequence>